<dbReference type="InterPro" id="IPR058650">
    <property type="entry name" value="Msy1/2-like"/>
</dbReference>
<feature type="compositionally biased region" description="Polar residues" evidence="2">
    <location>
        <begin position="250"/>
        <end position="265"/>
    </location>
</feature>
<feature type="transmembrane region" description="Helical" evidence="3">
    <location>
        <begin position="547"/>
        <end position="571"/>
    </location>
</feature>
<organism evidence="5 6">
    <name type="scientific">Letharia columbiana</name>
    <dbReference type="NCBI Taxonomy" id="112416"/>
    <lineage>
        <taxon>Eukaryota</taxon>
        <taxon>Fungi</taxon>
        <taxon>Dikarya</taxon>
        <taxon>Ascomycota</taxon>
        <taxon>Pezizomycotina</taxon>
        <taxon>Lecanoromycetes</taxon>
        <taxon>OSLEUM clade</taxon>
        <taxon>Lecanoromycetidae</taxon>
        <taxon>Lecanorales</taxon>
        <taxon>Lecanorineae</taxon>
        <taxon>Parmeliaceae</taxon>
        <taxon>Letharia</taxon>
    </lineage>
</organism>
<dbReference type="Pfam" id="PF25886">
    <property type="entry name" value="Msy1"/>
    <property type="match status" value="1"/>
</dbReference>
<feature type="compositionally biased region" description="Polar residues" evidence="2">
    <location>
        <begin position="910"/>
        <end position="931"/>
    </location>
</feature>
<feature type="compositionally biased region" description="Pro residues" evidence="2">
    <location>
        <begin position="932"/>
        <end position="950"/>
    </location>
</feature>
<dbReference type="Proteomes" id="UP000578531">
    <property type="component" value="Unassembled WGS sequence"/>
</dbReference>
<keyword evidence="3" id="KW-0472">Membrane</keyword>
<dbReference type="SUPFAM" id="SSF50182">
    <property type="entry name" value="Sm-like ribonucleoproteins"/>
    <property type="match status" value="1"/>
</dbReference>
<accession>A0A8H6FM73</accession>
<feature type="compositionally biased region" description="Polar residues" evidence="2">
    <location>
        <begin position="25"/>
        <end position="68"/>
    </location>
</feature>
<evidence type="ECO:0000313" key="6">
    <source>
        <dbReference type="Proteomes" id="UP000578531"/>
    </source>
</evidence>
<keyword evidence="6" id="KW-1185">Reference proteome</keyword>
<dbReference type="PANTHER" id="PTHR31323">
    <property type="entry name" value="MECHANOSENSITIVE ION CHANNEL PROTEIN MSY2"/>
    <property type="match status" value="1"/>
</dbReference>
<feature type="transmembrane region" description="Helical" evidence="3">
    <location>
        <begin position="516"/>
        <end position="535"/>
    </location>
</feature>
<dbReference type="AlphaFoldDB" id="A0A8H6FM73"/>
<feature type="region of interest" description="Disordered" evidence="2">
    <location>
        <begin position="1"/>
        <end position="116"/>
    </location>
</feature>
<feature type="compositionally biased region" description="Basic residues" evidence="2">
    <location>
        <begin position="864"/>
        <end position="876"/>
    </location>
</feature>
<dbReference type="InterPro" id="IPR002048">
    <property type="entry name" value="EF_hand_dom"/>
</dbReference>
<evidence type="ECO:0000256" key="1">
    <source>
        <dbReference type="ARBA" id="ARBA00022837"/>
    </source>
</evidence>
<feature type="compositionally biased region" description="Pro residues" evidence="2">
    <location>
        <begin position="973"/>
        <end position="990"/>
    </location>
</feature>
<dbReference type="GeneID" id="59292445"/>
<feature type="compositionally biased region" description="Low complexity" evidence="2">
    <location>
        <begin position="956"/>
        <end position="967"/>
    </location>
</feature>
<feature type="domain" description="EF-hand" evidence="4">
    <location>
        <begin position="460"/>
        <end position="495"/>
    </location>
</feature>
<dbReference type="SUPFAM" id="SSF47473">
    <property type="entry name" value="EF-hand"/>
    <property type="match status" value="1"/>
</dbReference>
<feature type="transmembrane region" description="Helical" evidence="3">
    <location>
        <begin position="223"/>
        <end position="242"/>
    </location>
</feature>
<evidence type="ECO:0000313" key="5">
    <source>
        <dbReference type="EMBL" id="KAF6231099.1"/>
    </source>
</evidence>
<feature type="transmembrane region" description="Helical" evidence="3">
    <location>
        <begin position="168"/>
        <end position="188"/>
    </location>
</feature>
<feature type="compositionally biased region" description="Polar residues" evidence="2">
    <location>
        <begin position="836"/>
        <end position="846"/>
    </location>
</feature>
<dbReference type="GO" id="GO:0005262">
    <property type="term" value="F:calcium channel activity"/>
    <property type="evidence" value="ECO:0007669"/>
    <property type="project" value="TreeGrafter"/>
</dbReference>
<evidence type="ECO:0000256" key="2">
    <source>
        <dbReference type="SAM" id="MobiDB-lite"/>
    </source>
</evidence>
<evidence type="ECO:0000256" key="3">
    <source>
        <dbReference type="SAM" id="Phobius"/>
    </source>
</evidence>
<comment type="caution">
    <text evidence="5">The sequence shown here is derived from an EMBL/GenBank/DDBJ whole genome shotgun (WGS) entry which is preliminary data.</text>
</comment>
<dbReference type="InterPro" id="IPR011992">
    <property type="entry name" value="EF-hand-dom_pair"/>
</dbReference>
<proteinExistence type="predicted"/>
<dbReference type="InterPro" id="IPR018247">
    <property type="entry name" value="EF_Hand_1_Ca_BS"/>
</dbReference>
<keyword evidence="1" id="KW-0106">Calcium</keyword>
<dbReference type="GO" id="GO:0006874">
    <property type="term" value="P:intracellular calcium ion homeostasis"/>
    <property type="evidence" value="ECO:0007669"/>
    <property type="project" value="TreeGrafter"/>
</dbReference>
<feature type="compositionally biased region" description="Polar residues" evidence="2">
    <location>
        <begin position="75"/>
        <end position="89"/>
    </location>
</feature>
<dbReference type="RefSeq" id="XP_037160532.1">
    <property type="nucleotide sequence ID" value="XM_037312684.1"/>
</dbReference>
<dbReference type="GO" id="GO:0016020">
    <property type="term" value="C:membrane"/>
    <property type="evidence" value="ECO:0007669"/>
    <property type="project" value="UniProtKB-SubCell"/>
</dbReference>
<protein>
    <recommendedName>
        <fullName evidence="4">EF-hand domain-containing protein</fullName>
    </recommendedName>
</protein>
<sequence length="1114" mass="121395">MVIKSHRASIVSKSTLPQEPMPGSKRSSTNRSSKGFQHIPNQSDSSTMSNPNDATITMPMSSVSNSKTGARKTDSYTPTTTGAPEQQLNEKAGFYQRHVAGRRRTEKKTGKKGSDGEEEIVTQMGIIYNKILNFSVVTQYFLYVLPLATIIAIPIIIGATAAQNATLGGVRIVWIFSWLECIWLSLWVSKLAAKTLPWIFEFLCGIVSSGTRKYSLVIQSLEIYLSLCGWALASLATFAPVMTRNPNQRRQQADFTKAQSPTNTTQKHDPLLSGNGTVLKHWEAVVQEILASFLVASWILLFEKLLIQLISISYHHTQFHAKIKDSKHRIYLLSLLYDASRHLFPAYCNEFAEEDYIIHDSIDIPGSKHGQKHSGSATPMKLLMNVGRFGDKLTSAFGNIASEVTGKQVFNPDSAHSIVVEALEKNKSSEALAKRLWMSFVVEGKEALFMDDVVEVLGPDHYAEAEEAFAILDRDSNGDISLDEMILTICEFGKERHSIASSLHDVDQAINVLDNLLCSVVFIVVVFVFVAFLNTSLTTTLATTGTALLSLSFVFATTAQEVLGSCIFLFVKHPFDVLDRVDIGDDQLVVKHISLLFTVFKHINTHKLTQVPNIVLNSMWIQNVSRSDAMREQLSIYIDFGTTIEDVQLLRNEMQAFVTDKENSRDFQPDIDVEITGIAAMDKMELKVEIRHKSNWSNETIRAARRSKFMCALVLALRKIPINGPGGAGSALGSADQPTYSVTVSDAQAAANREAAATAKDAKRLFPAEIPDLPAKSGPSGVTSSAEPNMRDSVTPPPLRLRHPAASESNALTTLNSRRPAADTAHTPGDLIEPTTPKSVAHSVSTMDIPEFDRTVSIEEVRGLLRRQSTRGKRRASSGAAKFPRPTGSTSNFPQPPPSVGLEYDPYAYISQQASRLAQPSKAQTPPQSRNGPPPSAPPKDSPTQWPQPPQSALSQVQTQTQPQPGQLHNQQRPPPPAQSQPRQAPPIAPPAVSVQSSSPQSRSRSASQSQPRPPAKPTPINTNNLVPSPTDEPSRTRTTSPVRNPFQINALRSQAQGAAPQLRRPVPGSGTASPREMAQSPGTENGGGVVRPPRGDSLAGGTAGVSGSRGHEE</sequence>
<keyword evidence="3" id="KW-1133">Transmembrane helix</keyword>
<feature type="region of interest" description="Disordered" evidence="2">
    <location>
        <begin position="770"/>
        <end position="846"/>
    </location>
</feature>
<name>A0A8H6FM73_9LECA</name>
<feature type="region of interest" description="Disordered" evidence="2">
    <location>
        <begin position="250"/>
        <end position="271"/>
    </location>
</feature>
<dbReference type="InterPro" id="IPR010920">
    <property type="entry name" value="LSM_dom_sf"/>
</dbReference>
<evidence type="ECO:0000259" key="4">
    <source>
        <dbReference type="PROSITE" id="PS50222"/>
    </source>
</evidence>
<dbReference type="GO" id="GO:0005509">
    <property type="term" value="F:calcium ion binding"/>
    <property type="evidence" value="ECO:0007669"/>
    <property type="project" value="InterPro"/>
</dbReference>
<feature type="region of interest" description="Disordered" evidence="2">
    <location>
        <begin position="863"/>
        <end position="1114"/>
    </location>
</feature>
<feature type="compositionally biased region" description="Polar residues" evidence="2">
    <location>
        <begin position="807"/>
        <end position="817"/>
    </location>
</feature>
<dbReference type="PROSITE" id="PS50222">
    <property type="entry name" value="EF_HAND_2"/>
    <property type="match status" value="1"/>
</dbReference>
<dbReference type="PROSITE" id="PS00018">
    <property type="entry name" value="EF_HAND_1"/>
    <property type="match status" value="1"/>
</dbReference>
<gene>
    <name evidence="5" type="ORF">HO173_010799</name>
</gene>
<dbReference type="PANTHER" id="PTHR31323:SF14">
    <property type="entry name" value="MECHANOSENSITIVE ION CHANNEL PROTEIN MSY2"/>
    <property type="match status" value="1"/>
</dbReference>
<feature type="compositionally biased region" description="Polar residues" evidence="2">
    <location>
        <begin position="1037"/>
        <end position="1057"/>
    </location>
</feature>
<dbReference type="OrthoDB" id="544685at2759"/>
<feature type="compositionally biased region" description="Low complexity" evidence="2">
    <location>
        <begin position="991"/>
        <end position="1011"/>
    </location>
</feature>
<dbReference type="EMBL" id="JACCJC010000061">
    <property type="protein sequence ID" value="KAF6231099.1"/>
    <property type="molecule type" value="Genomic_DNA"/>
</dbReference>
<feature type="compositionally biased region" description="Basic residues" evidence="2">
    <location>
        <begin position="99"/>
        <end position="111"/>
    </location>
</feature>
<keyword evidence="3" id="KW-0812">Transmembrane</keyword>
<reference evidence="5 6" key="1">
    <citation type="journal article" date="2020" name="Genomics">
        <title>Complete, high-quality genomes from long-read metagenomic sequencing of two wolf lichen thalli reveals enigmatic genome architecture.</title>
        <authorList>
            <person name="McKenzie S.K."/>
            <person name="Walston R.F."/>
            <person name="Allen J.L."/>
        </authorList>
    </citation>
    <scope>NUCLEOTIDE SEQUENCE [LARGE SCALE GENOMIC DNA]</scope>
    <source>
        <strain evidence="5">WasteWater2</strain>
    </source>
</reference>
<feature type="transmembrane region" description="Helical" evidence="3">
    <location>
        <begin position="140"/>
        <end position="162"/>
    </location>
</feature>